<evidence type="ECO:0000259" key="2">
    <source>
        <dbReference type="Pfam" id="PF14200"/>
    </source>
</evidence>
<reference evidence="3 4" key="1">
    <citation type="submission" date="2023-03" db="EMBL/GenBank/DDBJ databases">
        <title>Isolation and description of six Streptomyces strains from soil environments, able to metabolize different microbial glucans.</title>
        <authorList>
            <person name="Widen T."/>
            <person name="Larsbrink J."/>
        </authorList>
    </citation>
    <scope>NUCLEOTIDE SEQUENCE [LARGE SCALE GENOMIC DNA]</scope>
    <source>
        <strain evidence="3 4">Mut2</strain>
    </source>
</reference>
<name>A0ABY9IE11_9ACTN</name>
<proteinExistence type="predicted"/>
<dbReference type="EMBL" id="CP120992">
    <property type="protein sequence ID" value="WLQ45170.1"/>
    <property type="molecule type" value="Genomic_DNA"/>
</dbReference>
<sequence>MTVTPPARYTVFQLVNRQSGRAMDIPNASTAAGTGAVQYTPSSAANQQFRFTPVGGGVYEIYTTHATTPLALGISGGGSADGAKLIQWQSLHDTNMQWKITDTGDGHVVLTCLRSGKVLGVTGGSASNGATIEQQTANGGTGQQWRRVGK</sequence>
<feature type="region of interest" description="Disordered" evidence="1">
    <location>
        <begin position="126"/>
        <end position="150"/>
    </location>
</feature>
<dbReference type="InterPro" id="IPR000772">
    <property type="entry name" value="Ricin_B_lectin"/>
</dbReference>
<gene>
    <name evidence="3" type="ORF">P8A22_02655</name>
</gene>
<feature type="domain" description="Ricin B lectin" evidence="2">
    <location>
        <begin position="10"/>
        <end position="88"/>
    </location>
</feature>
<organism evidence="3 4">
    <name type="scientific">Streptomyces laculatispora</name>
    <dbReference type="NCBI Taxonomy" id="887464"/>
    <lineage>
        <taxon>Bacteria</taxon>
        <taxon>Bacillati</taxon>
        <taxon>Actinomycetota</taxon>
        <taxon>Actinomycetes</taxon>
        <taxon>Kitasatosporales</taxon>
        <taxon>Streptomycetaceae</taxon>
        <taxon>Streptomyces</taxon>
    </lineage>
</organism>
<dbReference type="InterPro" id="IPR035992">
    <property type="entry name" value="Ricin_B-like_lectins"/>
</dbReference>
<evidence type="ECO:0000256" key="1">
    <source>
        <dbReference type="SAM" id="MobiDB-lite"/>
    </source>
</evidence>
<keyword evidence="4" id="KW-1185">Reference proteome</keyword>
<dbReference type="CDD" id="cd00161">
    <property type="entry name" value="beta-trefoil_Ricin-like"/>
    <property type="match status" value="1"/>
</dbReference>
<accession>A0ABY9IE11</accession>
<protein>
    <submittedName>
        <fullName evidence="3">RICIN domain-containing protein</fullName>
    </submittedName>
</protein>
<dbReference type="Pfam" id="PF14200">
    <property type="entry name" value="RicinB_lectin_2"/>
    <property type="match status" value="2"/>
</dbReference>
<evidence type="ECO:0000313" key="3">
    <source>
        <dbReference type="EMBL" id="WLQ45170.1"/>
    </source>
</evidence>
<evidence type="ECO:0000313" key="4">
    <source>
        <dbReference type="Proteomes" id="UP001229952"/>
    </source>
</evidence>
<dbReference type="Gene3D" id="2.80.10.50">
    <property type="match status" value="2"/>
</dbReference>
<dbReference type="SUPFAM" id="SSF50370">
    <property type="entry name" value="Ricin B-like lectins"/>
    <property type="match status" value="1"/>
</dbReference>
<dbReference type="PROSITE" id="PS50231">
    <property type="entry name" value="RICIN_B_LECTIN"/>
    <property type="match status" value="1"/>
</dbReference>
<feature type="domain" description="Ricin B lectin" evidence="2">
    <location>
        <begin position="94"/>
        <end position="146"/>
    </location>
</feature>
<feature type="compositionally biased region" description="Polar residues" evidence="1">
    <location>
        <begin position="126"/>
        <end position="138"/>
    </location>
</feature>
<dbReference type="Proteomes" id="UP001229952">
    <property type="component" value="Chromosome"/>
</dbReference>